<dbReference type="PANTHER" id="PTHR43336">
    <property type="entry name" value="OXYGEN SENSOR HISTIDINE KINASE RESPONSE REGULATOR DEVS/DOSS"/>
    <property type="match status" value="1"/>
</dbReference>
<dbReference type="PROSITE" id="PS50125">
    <property type="entry name" value="GUANYLATE_CYCLASE_2"/>
    <property type="match status" value="1"/>
</dbReference>
<dbReference type="GO" id="GO:0016020">
    <property type="term" value="C:membrane"/>
    <property type="evidence" value="ECO:0007669"/>
    <property type="project" value="UniProtKB-SubCell"/>
</dbReference>
<reference evidence="7" key="1">
    <citation type="submission" date="2021-09" db="EMBL/GenBank/DDBJ databases">
        <authorList>
            <consortium name="AG Swart"/>
            <person name="Singh M."/>
            <person name="Singh A."/>
            <person name="Seah K."/>
            <person name="Emmerich C."/>
        </authorList>
    </citation>
    <scope>NUCLEOTIDE SEQUENCE</scope>
    <source>
        <strain evidence="7">ATCC30299</strain>
    </source>
</reference>
<feature type="transmembrane region" description="Helical" evidence="5">
    <location>
        <begin position="92"/>
        <end position="110"/>
    </location>
</feature>
<comment type="subcellular location">
    <subcellularLocation>
        <location evidence="1">Membrane</location>
        <topology evidence="1">Multi-pass membrane protein</topology>
    </subcellularLocation>
</comment>
<dbReference type="InterPro" id="IPR027359">
    <property type="entry name" value="Volt_channel_dom_sf"/>
</dbReference>
<dbReference type="SUPFAM" id="SSF55073">
    <property type="entry name" value="Nucleotide cyclase"/>
    <property type="match status" value="1"/>
</dbReference>
<feature type="transmembrane region" description="Helical" evidence="5">
    <location>
        <begin position="57"/>
        <end position="76"/>
    </location>
</feature>
<proteinExistence type="predicted"/>
<dbReference type="InterPro" id="IPR029787">
    <property type="entry name" value="Nucleotide_cyclase"/>
</dbReference>
<evidence type="ECO:0000256" key="3">
    <source>
        <dbReference type="ARBA" id="ARBA00022989"/>
    </source>
</evidence>
<keyword evidence="2 5" id="KW-0812">Transmembrane</keyword>
<gene>
    <name evidence="7" type="ORF">BSTOLATCC_MIC22058</name>
</gene>
<comment type="caution">
    <text evidence="7">The sequence shown here is derived from an EMBL/GenBank/DDBJ whole genome shotgun (WGS) entry which is preliminary data.</text>
</comment>
<dbReference type="GO" id="GO:0005216">
    <property type="term" value="F:monoatomic ion channel activity"/>
    <property type="evidence" value="ECO:0007669"/>
    <property type="project" value="InterPro"/>
</dbReference>
<dbReference type="PANTHER" id="PTHR43336:SF3">
    <property type="entry name" value="GUANYLATE CYCLASE DOMAIN-CONTAINING PROTEIN"/>
    <property type="match status" value="1"/>
</dbReference>
<dbReference type="Pfam" id="PF00520">
    <property type="entry name" value="Ion_trans"/>
    <property type="match status" value="1"/>
</dbReference>
<feature type="transmembrane region" description="Helical" evidence="5">
    <location>
        <begin position="228"/>
        <end position="246"/>
    </location>
</feature>
<dbReference type="AlphaFoldDB" id="A0AAU9JAE7"/>
<evidence type="ECO:0000256" key="2">
    <source>
        <dbReference type="ARBA" id="ARBA00022692"/>
    </source>
</evidence>
<keyword evidence="4 5" id="KW-0472">Membrane</keyword>
<dbReference type="CDD" id="cd07302">
    <property type="entry name" value="CHD"/>
    <property type="match status" value="1"/>
</dbReference>
<evidence type="ECO:0000256" key="1">
    <source>
        <dbReference type="ARBA" id="ARBA00004141"/>
    </source>
</evidence>
<dbReference type="InterPro" id="IPR005821">
    <property type="entry name" value="Ion_trans_dom"/>
</dbReference>
<dbReference type="SUPFAM" id="SSF81324">
    <property type="entry name" value="Voltage-gated potassium channels"/>
    <property type="match status" value="1"/>
</dbReference>
<accession>A0AAU9JAE7</accession>
<feature type="domain" description="Guanylate cyclase" evidence="6">
    <location>
        <begin position="477"/>
        <end position="634"/>
    </location>
</feature>
<feature type="transmembrane region" description="Helical" evidence="5">
    <location>
        <begin position="122"/>
        <end position="142"/>
    </location>
</feature>
<dbReference type="Gene3D" id="1.20.120.350">
    <property type="entry name" value="Voltage-gated potassium channels. Chain C"/>
    <property type="match status" value="1"/>
</dbReference>
<organism evidence="7 8">
    <name type="scientific">Blepharisma stoltei</name>
    <dbReference type="NCBI Taxonomy" id="1481888"/>
    <lineage>
        <taxon>Eukaryota</taxon>
        <taxon>Sar</taxon>
        <taxon>Alveolata</taxon>
        <taxon>Ciliophora</taxon>
        <taxon>Postciliodesmatophora</taxon>
        <taxon>Heterotrichea</taxon>
        <taxon>Heterotrichida</taxon>
        <taxon>Blepharismidae</taxon>
        <taxon>Blepharisma</taxon>
    </lineage>
</organism>
<sequence>MIAPVVSRQGSFQEMKDIEGPSMNPAENQTTFFNNDTDRDPPILIPKVPIREKVIQFLDSYFMMAFMGLLAIYTLFGDDIRSSSFPKSTDETFFAIATTCFAIFSLEFLICCICKKDYPFSFYFWLDLVSTLSLIPDIGWMWDPIIGVKDDDDSQHESMYKQANQQSSVAKSATKVLRIVRLIRLIRIVRLYKNASAAVEKHESDSEDEEEIIIPKESQVGKQLNDLTIKKVIIIILCLLFILPLFDTEMWTTKQTSWDYGLQEIEKFKDEPENVYTVISKYISFHEDDDRPIIYFILVNPQLKLFYSWSTTTEVSSLRYYEKHFATGDFSVAVFDLRYDTKFAAELNIYQTLFICIVLTLGIIYFSKDADVLVIKPIEKMVQRVYAIARNPITAGHKRHESAFDIIMKQNKRFLCFKTNESDDKAKFEIALLEDTIIKVGVLLALGFGEAGGDIIASNMQKDKELELVKGNKIVAVFGFCDIRNFTDSTEELQESVMIFVNEIARIVHTMVDTYHGAANKNIGDAFLLVWKFSEKDFSVVDGKIQPNPESSKAKYIPDLALFSFLKILAKINKDPVILKYREHTKLNLRMPNYEVKMGFGLHIGWAIEGAIGSQFKIDASYLSPHVNMASRFEAATKQYGVPLLFSGTLYDYLSPNVQTYCRHIDTVTVKGSILPIRIYTSDCDFAELTPSKGRERTKQQSRHKRRILERKLEGGSMKSYELYELSKEIQSMKKPFTREFYGAFGAGMKAYIEGRWNDAKEKFEECLKIKPRDGPSITLLGVMSECDFEVPNDWKGFRVLTEK</sequence>
<dbReference type="GO" id="GO:0009190">
    <property type="term" value="P:cyclic nucleotide biosynthetic process"/>
    <property type="evidence" value="ECO:0007669"/>
    <property type="project" value="InterPro"/>
</dbReference>
<evidence type="ECO:0000256" key="4">
    <source>
        <dbReference type="ARBA" id="ARBA00023136"/>
    </source>
</evidence>
<dbReference type="Gene3D" id="3.30.70.1230">
    <property type="entry name" value="Nucleotide cyclase"/>
    <property type="match status" value="1"/>
</dbReference>
<evidence type="ECO:0000259" key="6">
    <source>
        <dbReference type="PROSITE" id="PS50125"/>
    </source>
</evidence>
<protein>
    <recommendedName>
        <fullName evidence="6">Guanylate cyclase domain-containing protein</fullName>
    </recommendedName>
</protein>
<feature type="transmembrane region" description="Helical" evidence="5">
    <location>
        <begin position="347"/>
        <end position="366"/>
    </location>
</feature>
<keyword evidence="3 5" id="KW-1133">Transmembrane helix</keyword>
<dbReference type="Proteomes" id="UP001162131">
    <property type="component" value="Unassembled WGS sequence"/>
</dbReference>
<dbReference type="InterPro" id="IPR001054">
    <property type="entry name" value="A/G_cyclase"/>
</dbReference>
<keyword evidence="8" id="KW-1185">Reference proteome</keyword>
<evidence type="ECO:0000256" key="5">
    <source>
        <dbReference type="SAM" id="Phobius"/>
    </source>
</evidence>
<evidence type="ECO:0000313" key="7">
    <source>
        <dbReference type="EMBL" id="CAG9318688.1"/>
    </source>
</evidence>
<dbReference type="Pfam" id="PF00211">
    <property type="entry name" value="Guanylate_cyc"/>
    <property type="match status" value="1"/>
</dbReference>
<name>A0AAU9JAE7_9CILI</name>
<evidence type="ECO:0000313" key="8">
    <source>
        <dbReference type="Proteomes" id="UP001162131"/>
    </source>
</evidence>
<dbReference type="EMBL" id="CAJZBQ010000021">
    <property type="protein sequence ID" value="CAG9318688.1"/>
    <property type="molecule type" value="Genomic_DNA"/>
</dbReference>
<dbReference type="GO" id="GO:0035556">
    <property type="term" value="P:intracellular signal transduction"/>
    <property type="evidence" value="ECO:0007669"/>
    <property type="project" value="InterPro"/>
</dbReference>